<organism evidence="1 3">
    <name type="scientific">Blautia obeum</name>
    <dbReference type="NCBI Taxonomy" id="40520"/>
    <lineage>
        <taxon>Bacteria</taxon>
        <taxon>Bacillati</taxon>
        <taxon>Bacillota</taxon>
        <taxon>Clostridia</taxon>
        <taxon>Lachnospirales</taxon>
        <taxon>Lachnospiraceae</taxon>
        <taxon>Blautia</taxon>
    </lineage>
</organism>
<dbReference type="AlphaFoldDB" id="A0A174CMK5"/>
<evidence type="ECO:0000313" key="2">
    <source>
        <dbReference type="EMBL" id="CUQ40576.1"/>
    </source>
</evidence>
<dbReference type="EMBL" id="CZBP01000046">
    <property type="protein sequence ID" value="CUQ40576.1"/>
    <property type="molecule type" value="Genomic_DNA"/>
</dbReference>
<dbReference type="Proteomes" id="UP000095762">
    <property type="component" value="Unassembled WGS sequence"/>
</dbReference>
<evidence type="ECO:0000313" key="4">
    <source>
        <dbReference type="Proteomes" id="UP000095762"/>
    </source>
</evidence>
<name>A0A174CMK5_9FIRM</name>
<gene>
    <name evidence="1" type="ORF">ERS852395_02184</name>
    <name evidence="2" type="ORF">ERS852569_03705</name>
</gene>
<dbReference type="Proteomes" id="UP000095447">
    <property type="component" value="Unassembled WGS sequence"/>
</dbReference>
<accession>A0A174CMK5</accession>
<evidence type="ECO:0000313" key="3">
    <source>
        <dbReference type="Proteomes" id="UP000095447"/>
    </source>
</evidence>
<dbReference type="EMBL" id="CYZA01000011">
    <property type="protein sequence ID" value="CUO14582.1"/>
    <property type="molecule type" value="Genomic_DNA"/>
</dbReference>
<evidence type="ECO:0008006" key="5">
    <source>
        <dbReference type="Google" id="ProtNLM"/>
    </source>
</evidence>
<evidence type="ECO:0000313" key="1">
    <source>
        <dbReference type="EMBL" id="CUO14582.1"/>
    </source>
</evidence>
<protein>
    <recommendedName>
        <fullName evidence="5">Aspartate dehydrogenase</fullName>
    </recommendedName>
</protein>
<proteinExistence type="predicted"/>
<reference evidence="3 4" key="1">
    <citation type="submission" date="2015-09" db="EMBL/GenBank/DDBJ databases">
        <authorList>
            <consortium name="Pathogen Informatics"/>
        </authorList>
    </citation>
    <scope>NUCLEOTIDE SEQUENCE [LARGE SCALE GENOMIC DNA]</scope>
    <source>
        <strain evidence="1 3">2789STDY5608838</strain>
        <strain evidence="2 4">2789STDY5834957</strain>
    </source>
</reference>
<sequence>MDSIITMNKNCKGGTDMAHQKEGDSMGLFKKKNVKKSYDRECMKPVIRASICTGEQVAGFKDIQTGKLEEIMLIKSPKDLDDFKNTYGITEEIEKEY</sequence>